<feature type="compositionally biased region" description="Polar residues" evidence="1">
    <location>
        <begin position="77"/>
        <end position="87"/>
    </location>
</feature>
<feature type="region of interest" description="Disordered" evidence="1">
    <location>
        <begin position="68"/>
        <end position="87"/>
    </location>
</feature>
<gene>
    <name evidence="2" type="ORF">X801_09211</name>
</gene>
<evidence type="ECO:0000313" key="3">
    <source>
        <dbReference type="Proteomes" id="UP000243686"/>
    </source>
</evidence>
<proteinExistence type="predicted"/>
<keyword evidence="3" id="KW-1185">Reference proteome</keyword>
<accession>A0A1S8WKN7</accession>
<evidence type="ECO:0000256" key="1">
    <source>
        <dbReference type="SAM" id="MobiDB-lite"/>
    </source>
</evidence>
<reference evidence="2 3" key="1">
    <citation type="submission" date="2015-03" db="EMBL/GenBank/DDBJ databases">
        <title>Draft genome of the nematode, Opisthorchis viverrini.</title>
        <authorList>
            <person name="Mitreva M."/>
        </authorList>
    </citation>
    <scope>NUCLEOTIDE SEQUENCE [LARGE SCALE GENOMIC DNA]</scope>
    <source>
        <strain evidence="2">Khon Kaen</strain>
    </source>
</reference>
<evidence type="ECO:0000313" key="2">
    <source>
        <dbReference type="EMBL" id="OON14991.1"/>
    </source>
</evidence>
<name>A0A1S8WKN7_OPIVI</name>
<dbReference type="EMBL" id="KV906284">
    <property type="protein sequence ID" value="OON14991.1"/>
    <property type="molecule type" value="Genomic_DNA"/>
</dbReference>
<protein>
    <submittedName>
        <fullName evidence="2">Uncharacterized protein</fullName>
    </submittedName>
</protein>
<organism evidence="2 3">
    <name type="scientific">Opisthorchis viverrini</name>
    <name type="common">Southeast Asian liver fluke</name>
    <dbReference type="NCBI Taxonomy" id="6198"/>
    <lineage>
        <taxon>Eukaryota</taxon>
        <taxon>Metazoa</taxon>
        <taxon>Spiralia</taxon>
        <taxon>Lophotrochozoa</taxon>
        <taxon>Platyhelminthes</taxon>
        <taxon>Trematoda</taxon>
        <taxon>Digenea</taxon>
        <taxon>Opisthorchiida</taxon>
        <taxon>Opisthorchiata</taxon>
        <taxon>Opisthorchiidae</taxon>
        <taxon>Opisthorchis</taxon>
    </lineage>
</organism>
<sequence>MDDTEILQSYLTVSPFELETNQERIEYAVKSPLLGLTKPVVVGSVQIYSGLNNHLTDIERGNRVSHPIDTSELVQKRSASGNNATKG</sequence>
<dbReference type="Proteomes" id="UP000243686">
    <property type="component" value="Unassembled WGS sequence"/>
</dbReference>
<dbReference type="AlphaFoldDB" id="A0A1S8WKN7"/>